<proteinExistence type="predicted"/>
<name>A0ABS2PKM1_9STRE</name>
<comment type="caution">
    <text evidence="1">The sequence shown here is derived from an EMBL/GenBank/DDBJ whole genome shotgun (WGS) entry which is preliminary data.</text>
</comment>
<keyword evidence="1" id="KW-0378">Hydrolase</keyword>
<keyword evidence="1" id="KW-0540">Nuclease</keyword>
<organism evidence="1 2">
    <name type="scientific">Streptococcus saliviloxodontae</name>
    <dbReference type="NCBI Taxonomy" id="1349416"/>
    <lineage>
        <taxon>Bacteria</taxon>
        <taxon>Bacillati</taxon>
        <taxon>Bacillota</taxon>
        <taxon>Bacilli</taxon>
        <taxon>Lactobacillales</taxon>
        <taxon>Streptococcaceae</taxon>
        <taxon>Streptococcus</taxon>
    </lineage>
</organism>
<dbReference type="RefSeq" id="WP_205010462.1">
    <property type="nucleotide sequence ID" value="NZ_JAFBEI010000012.1"/>
</dbReference>
<dbReference type="GO" id="GO:0004527">
    <property type="term" value="F:exonuclease activity"/>
    <property type="evidence" value="ECO:0007669"/>
    <property type="project" value="UniProtKB-KW"/>
</dbReference>
<protein>
    <submittedName>
        <fullName evidence="1">Exonuclease III</fullName>
    </submittedName>
</protein>
<dbReference type="Proteomes" id="UP000809081">
    <property type="component" value="Unassembled WGS sequence"/>
</dbReference>
<accession>A0ABS2PKM1</accession>
<dbReference type="InterPro" id="IPR036691">
    <property type="entry name" value="Endo/exonu/phosph_ase_sf"/>
</dbReference>
<reference evidence="1 2" key="1">
    <citation type="submission" date="2021-01" db="EMBL/GenBank/DDBJ databases">
        <title>Genomic Encyclopedia of Type Strains, Phase IV (KMG-IV): sequencing the most valuable type-strain genomes for metagenomic binning, comparative biology and taxonomic classification.</title>
        <authorList>
            <person name="Goeker M."/>
        </authorList>
    </citation>
    <scope>NUCLEOTIDE SEQUENCE [LARGE SCALE GENOMIC DNA]</scope>
    <source>
        <strain evidence="1 2">DSM 27513</strain>
    </source>
</reference>
<dbReference type="EMBL" id="JAFBEI010000012">
    <property type="protein sequence ID" value="MBM7635909.1"/>
    <property type="molecule type" value="Genomic_DNA"/>
</dbReference>
<dbReference type="SUPFAM" id="SSF56219">
    <property type="entry name" value="DNase I-like"/>
    <property type="match status" value="1"/>
</dbReference>
<sequence length="281" mass="32734">MSFTVSQKQGLTIATFNIQGKKVNDKHKSTDFQNYAGYNFEKLSSELRKMNIRPNVISLTEVHIVDLRKFNQDLYKEINKVNYKIFTPKSCTLNKSCYKTSLGTCILVEENIAKDFSLCDAKIVNKVMFHGKSCDIRECRIKSNELEVVSLYVKSGLSKNDKQSKETLTRLTKEMDSKLSSSNKVVYLGDFNFNLNHFDFAVDFLDTVQDFKNLVKDYEPWYSKYEFSDIQNLFTHIRKDGKKVKLDYIISNLKVQDYFSSQTIPNFSDHKLLVVLFKDER</sequence>
<evidence type="ECO:0000313" key="2">
    <source>
        <dbReference type="Proteomes" id="UP000809081"/>
    </source>
</evidence>
<keyword evidence="2" id="KW-1185">Reference proteome</keyword>
<keyword evidence="1" id="KW-0269">Exonuclease</keyword>
<evidence type="ECO:0000313" key="1">
    <source>
        <dbReference type="EMBL" id="MBM7635909.1"/>
    </source>
</evidence>
<dbReference type="Gene3D" id="3.60.10.10">
    <property type="entry name" value="Endonuclease/exonuclease/phosphatase"/>
    <property type="match status" value="1"/>
</dbReference>
<gene>
    <name evidence="1" type="ORF">JOC31_000727</name>
</gene>